<accession>A0A7M7K4I2</accession>
<dbReference type="GO" id="GO:0047621">
    <property type="term" value="F:acylpyruvate hydrolase activity"/>
    <property type="evidence" value="ECO:0007669"/>
    <property type="project" value="UniProtKB-EC"/>
</dbReference>
<evidence type="ECO:0000256" key="13">
    <source>
        <dbReference type="ARBA" id="ARBA00047973"/>
    </source>
</evidence>
<proteinExistence type="inferred from homology"/>
<dbReference type="InterPro" id="IPR011234">
    <property type="entry name" value="Fumarylacetoacetase-like_C"/>
</dbReference>
<dbReference type="EC" id="3.7.1.5" evidence="5"/>
<keyword evidence="15" id="KW-0472">Membrane</keyword>
<dbReference type="GO" id="GO:0050163">
    <property type="term" value="F:oxaloacetate tautomerase activity"/>
    <property type="evidence" value="ECO:0007669"/>
    <property type="project" value="UniProtKB-EC"/>
</dbReference>
<dbReference type="GeneID" id="111249995"/>
<evidence type="ECO:0000256" key="1">
    <source>
        <dbReference type="ARBA" id="ARBA00010211"/>
    </source>
</evidence>
<evidence type="ECO:0000256" key="14">
    <source>
        <dbReference type="ARBA" id="ARBA00048846"/>
    </source>
</evidence>
<dbReference type="OMA" id="NCRKVIC"/>
<dbReference type="Proteomes" id="UP000594260">
    <property type="component" value="Unplaced"/>
</dbReference>
<keyword evidence="18" id="KW-1185">Reference proteome</keyword>
<evidence type="ECO:0000256" key="9">
    <source>
        <dbReference type="ARBA" id="ARBA00044973"/>
    </source>
</evidence>
<dbReference type="FunFam" id="3.90.850.10:FF:000003">
    <property type="entry name" value="Fumarylacetoacetate hydrolase domain-containing 1"/>
    <property type="match status" value="1"/>
</dbReference>
<dbReference type="EC" id="4.1.1.112" evidence="2"/>
<dbReference type="GO" id="GO:0018773">
    <property type="term" value="F:acetylpyruvate hydrolase activity"/>
    <property type="evidence" value="ECO:0007669"/>
    <property type="project" value="TreeGrafter"/>
</dbReference>
<reference evidence="17" key="1">
    <citation type="submission" date="2021-01" db="UniProtKB">
        <authorList>
            <consortium name="EnsemblMetazoa"/>
        </authorList>
    </citation>
    <scope>IDENTIFICATION</scope>
</reference>
<comment type="catalytic activity">
    <reaction evidence="14">
        <text>acetylpyruvate + H2O = acetate + pyruvate + H(+)</text>
        <dbReference type="Rhea" id="RHEA:16097"/>
        <dbReference type="ChEBI" id="CHEBI:15360"/>
        <dbReference type="ChEBI" id="CHEBI:15361"/>
        <dbReference type="ChEBI" id="CHEBI:15377"/>
        <dbReference type="ChEBI" id="CHEBI:15378"/>
        <dbReference type="ChEBI" id="CHEBI:30089"/>
    </reaction>
</comment>
<keyword evidence="15" id="KW-1133">Transmembrane helix</keyword>
<dbReference type="OrthoDB" id="411064at2759"/>
<feature type="domain" description="Fumarylacetoacetase-like C-terminal" evidence="16">
    <location>
        <begin position="48"/>
        <end position="240"/>
    </location>
</feature>
<dbReference type="GO" id="GO:0019752">
    <property type="term" value="P:carboxylic acid metabolic process"/>
    <property type="evidence" value="ECO:0007669"/>
    <property type="project" value="UniProtKB-ARBA"/>
</dbReference>
<dbReference type="InterPro" id="IPR036663">
    <property type="entry name" value="Fumarylacetoacetase_C_sf"/>
</dbReference>
<evidence type="ECO:0000256" key="7">
    <source>
        <dbReference type="ARBA" id="ARBA00044830"/>
    </source>
</evidence>
<dbReference type="GO" id="GO:0005739">
    <property type="term" value="C:mitochondrion"/>
    <property type="evidence" value="ECO:0007669"/>
    <property type="project" value="TreeGrafter"/>
</dbReference>
<name>A0A7M7K4I2_VARDE</name>
<dbReference type="GO" id="GO:0008948">
    <property type="term" value="F:oxaloacetate decarboxylase activity"/>
    <property type="evidence" value="ECO:0007669"/>
    <property type="project" value="UniProtKB-EC"/>
</dbReference>
<evidence type="ECO:0000256" key="4">
    <source>
        <dbReference type="ARBA" id="ARBA00032305"/>
    </source>
</evidence>
<organism evidence="17 18">
    <name type="scientific">Varroa destructor</name>
    <name type="common">Honeybee mite</name>
    <dbReference type="NCBI Taxonomy" id="109461"/>
    <lineage>
        <taxon>Eukaryota</taxon>
        <taxon>Metazoa</taxon>
        <taxon>Ecdysozoa</taxon>
        <taxon>Arthropoda</taxon>
        <taxon>Chelicerata</taxon>
        <taxon>Arachnida</taxon>
        <taxon>Acari</taxon>
        <taxon>Parasitiformes</taxon>
        <taxon>Mesostigmata</taxon>
        <taxon>Gamasina</taxon>
        <taxon>Dermanyssoidea</taxon>
        <taxon>Varroidae</taxon>
        <taxon>Varroa</taxon>
    </lineage>
</organism>
<evidence type="ECO:0000259" key="16">
    <source>
        <dbReference type="Pfam" id="PF01557"/>
    </source>
</evidence>
<evidence type="ECO:0000256" key="8">
    <source>
        <dbReference type="ARBA" id="ARBA00044911"/>
    </source>
</evidence>
<dbReference type="NCBIfam" id="NF007967">
    <property type="entry name" value="PRK10691.1"/>
    <property type="match status" value="1"/>
</dbReference>
<feature type="transmembrane region" description="Helical" evidence="15">
    <location>
        <begin position="6"/>
        <end position="29"/>
    </location>
</feature>
<dbReference type="FunCoup" id="A0A7M7K4I2">
    <property type="interactions" value="1430"/>
</dbReference>
<dbReference type="Gene3D" id="3.90.850.10">
    <property type="entry name" value="Fumarylacetoacetase-like, C-terminal domain"/>
    <property type="match status" value="1"/>
</dbReference>
<dbReference type="EC" id="5.3.2.2" evidence="9"/>
<comment type="catalytic activity">
    <reaction evidence="13">
        <text>oxaloacetate + H(+) = pyruvate + CO2</text>
        <dbReference type="Rhea" id="RHEA:15641"/>
        <dbReference type="ChEBI" id="CHEBI:15361"/>
        <dbReference type="ChEBI" id="CHEBI:15378"/>
        <dbReference type="ChEBI" id="CHEBI:16452"/>
        <dbReference type="ChEBI" id="CHEBI:16526"/>
        <dbReference type="EC" id="4.1.1.112"/>
    </reaction>
</comment>
<evidence type="ECO:0000256" key="12">
    <source>
        <dbReference type="ARBA" id="ARBA00047963"/>
    </source>
</evidence>
<sequence length="262" mass="28906">MFLYRLFYEGISMLLSATSLYSLVVRITARALRYNNMRLAHFVEFGRKIVCVGRNYAAHAKELNNTVGETPLIFLKPPTAYLMQGNGNIEPPPGCLELHHEVELGVLIERPGKNIPEGEAMQHVGGYTLCLDMTARDVQTKLKSQGAPWELAKAFDTSCPVGDFVPKESIVDPHNLNLWCKVNGIMRQKGNTKDMFFKIPQIVAYVSRYFTLEVGDLILTGTPQGVGPVKSGDTIEAGMNALIIPGGPEVPEQLARTLISIC</sequence>
<dbReference type="KEGG" id="vde:111249995"/>
<comment type="similarity">
    <text evidence="1">Belongs to the FAH family.</text>
</comment>
<evidence type="ECO:0000256" key="6">
    <source>
        <dbReference type="ARBA" id="ARBA00042340"/>
    </source>
</evidence>
<evidence type="ECO:0000256" key="2">
    <source>
        <dbReference type="ARBA" id="ARBA00012947"/>
    </source>
</evidence>
<evidence type="ECO:0000256" key="10">
    <source>
        <dbReference type="ARBA" id="ARBA00044980"/>
    </source>
</evidence>
<dbReference type="PANTHER" id="PTHR11820:SF7">
    <property type="entry name" value="ACYLPYRUVASE FAHD1, MITOCHONDRIAL"/>
    <property type="match status" value="1"/>
</dbReference>
<dbReference type="EnsemblMetazoa" id="XM_022804544">
    <property type="protein sequence ID" value="XP_022660279"/>
    <property type="gene ID" value="LOC111249995"/>
</dbReference>
<comment type="catalytic activity">
    <reaction evidence="12">
        <text>3-fumarylpyruvate + H2O = fumarate + pyruvate + H(+)</text>
        <dbReference type="Rhea" id="RHEA:26168"/>
        <dbReference type="ChEBI" id="CHEBI:15361"/>
        <dbReference type="ChEBI" id="CHEBI:15377"/>
        <dbReference type="ChEBI" id="CHEBI:15378"/>
        <dbReference type="ChEBI" id="CHEBI:16854"/>
        <dbReference type="ChEBI" id="CHEBI:29806"/>
    </reaction>
</comment>
<evidence type="ECO:0000313" key="18">
    <source>
        <dbReference type="Proteomes" id="UP000594260"/>
    </source>
</evidence>
<dbReference type="PANTHER" id="PTHR11820">
    <property type="entry name" value="ACYLPYRUVASE"/>
    <property type="match status" value="1"/>
</dbReference>
<dbReference type="SUPFAM" id="SSF56529">
    <property type="entry name" value="FAH"/>
    <property type="match status" value="1"/>
</dbReference>
<protein>
    <recommendedName>
        <fullName evidence="10">Oxaloacetate tautomerase FAHD1, mitochondrial</fullName>
        <ecNumber evidence="5">3.7.1.5</ecNumber>
        <ecNumber evidence="2">4.1.1.112</ecNumber>
        <ecNumber evidence="9">5.3.2.2</ecNumber>
    </recommendedName>
    <alternativeName>
        <fullName evidence="7">Acylpyruvase FAHD1</fullName>
    </alternativeName>
    <alternativeName>
        <fullName evidence="6">Fumarylacetoacetate hydrolase domain-containing protein 1</fullName>
    </alternativeName>
    <alternativeName>
        <fullName evidence="4">Oxaloacetate decarboxylase</fullName>
    </alternativeName>
</protein>
<keyword evidence="3" id="KW-0479">Metal-binding</keyword>
<evidence type="ECO:0000313" key="17">
    <source>
        <dbReference type="EnsemblMetazoa" id="XP_022660279"/>
    </source>
</evidence>
<dbReference type="RefSeq" id="XP_022660279.1">
    <property type="nucleotide sequence ID" value="XM_022804544.1"/>
</dbReference>
<comment type="catalytic activity">
    <reaction evidence="11">
        <text>a 3-acylpyruvate + H2O = a carboxylate + pyruvate + H(+)</text>
        <dbReference type="Rhea" id="RHEA:19009"/>
        <dbReference type="ChEBI" id="CHEBI:15361"/>
        <dbReference type="ChEBI" id="CHEBI:15377"/>
        <dbReference type="ChEBI" id="CHEBI:15378"/>
        <dbReference type="ChEBI" id="CHEBI:29067"/>
        <dbReference type="ChEBI" id="CHEBI:57278"/>
        <dbReference type="EC" id="3.7.1.5"/>
    </reaction>
</comment>
<dbReference type="AlphaFoldDB" id="A0A7M7K4I2"/>
<keyword evidence="15" id="KW-0812">Transmembrane</keyword>
<dbReference type="GO" id="GO:0046872">
    <property type="term" value="F:metal ion binding"/>
    <property type="evidence" value="ECO:0007669"/>
    <property type="project" value="UniProtKB-KW"/>
</dbReference>
<evidence type="ECO:0000256" key="5">
    <source>
        <dbReference type="ARBA" id="ARBA00039040"/>
    </source>
</evidence>
<evidence type="ECO:0000256" key="3">
    <source>
        <dbReference type="ARBA" id="ARBA00022723"/>
    </source>
</evidence>
<evidence type="ECO:0000256" key="11">
    <source>
        <dbReference type="ARBA" id="ARBA00047858"/>
    </source>
</evidence>
<dbReference type="Pfam" id="PF01557">
    <property type="entry name" value="FAA_hydrolase"/>
    <property type="match status" value="1"/>
</dbReference>
<dbReference type="InParanoid" id="A0A7M7K4I2"/>
<comment type="catalytic activity">
    <reaction evidence="8">
        <text>oxaloacetate = enol-oxaloacetate</text>
        <dbReference type="Rhea" id="RHEA:16021"/>
        <dbReference type="ChEBI" id="CHEBI:16452"/>
        <dbReference type="ChEBI" id="CHEBI:17479"/>
        <dbReference type="EC" id="5.3.2.2"/>
    </reaction>
    <physiologicalReaction direction="right-to-left" evidence="8">
        <dbReference type="Rhea" id="RHEA:16023"/>
    </physiologicalReaction>
</comment>
<evidence type="ECO:0000256" key="15">
    <source>
        <dbReference type="SAM" id="Phobius"/>
    </source>
</evidence>